<proteinExistence type="inferred from homology"/>
<keyword evidence="4" id="KW-1185">Reference proteome</keyword>
<reference evidence="5" key="1">
    <citation type="submission" date="2025-08" db="UniProtKB">
        <authorList>
            <consortium name="RefSeq"/>
        </authorList>
    </citation>
    <scope>IDENTIFICATION</scope>
    <source>
        <strain evidence="5">15112-1751.03</strain>
        <tissue evidence="5">Whole Adult</tissue>
    </source>
</reference>
<dbReference type="NCBIfam" id="TIGR00231">
    <property type="entry name" value="small_GTP"/>
    <property type="match status" value="1"/>
</dbReference>
<evidence type="ECO:0000256" key="3">
    <source>
        <dbReference type="SAM" id="MobiDB-lite"/>
    </source>
</evidence>
<dbReference type="SMART" id="SM00175">
    <property type="entry name" value="RAB"/>
    <property type="match status" value="1"/>
</dbReference>
<dbReference type="PANTHER" id="PTHR47978">
    <property type="match status" value="1"/>
</dbReference>
<keyword evidence="2" id="KW-0547">Nucleotide-binding</keyword>
<evidence type="ECO:0000256" key="1">
    <source>
        <dbReference type="ARBA" id="ARBA00006270"/>
    </source>
</evidence>
<dbReference type="Proteomes" id="UP000515160">
    <property type="component" value="Chromosome 2L"/>
</dbReference>
<protein>
    <submittedName>
        <fullName evidence="5">Ras-related protein Rab-5A-like</fullName>
    </submittedName>
</protein>
<comment type="similarity">
    <text evidence="1">Belongs to the small GTPase superfamily. Rab family.</text>
</comment>
<dbReference type="FunFam" id="3.40.50.300:FF:001447">
    <property type="entry name" value="Ras-related protein Rab-1B"/>
    <property type="match status" value="1"/>
</dbReference>
<dbReference type="PROSITE" id="PS51419">
    <property type="entry name" value="RAB"/>
    <property type="match status" value="1"/>
</dbReference>
<dbReference type="InterPro" id="IPR001806">
    <property type="entry name" value="Small_GTPase"/>
</dbReference>
<dbReference type="CDD" id="cd00154">
    <property type="entry name" value="Rab"/>
    <property type="match status" value="1"/>
</dbReference>
<dbReference type="OrthoDB" id="9989112at2759"/>
<dbReference type="RefSeq" id="XP_034101566.1">
    <property type="nucleotide sequence ID" value="XM_034245675.2"/>
</dbReference>
<dbReference type="Gene3D" id="3.40.50.300">
    <property type="entry name" value="P-loop containing nucleotide triphosphate hydrolases"/>
    <property type="match status" value="1"/>
</dbReference>
<evidence type="ECO:0000313" key="5">
    <source>
        <dbReference type="RefSeq" id="XP_034101566.1"/>
    </source>
</evidence>
<dbReference type="SMART" id="SM00174">
    <property type="entry name" value="RHO"/>
    <property type="match status" value="1"/>
</dbReference>
<dbReference type="Pfam" id="PF00071">
    <property type="entry name" value="Ras"/>
    <property type="match status" value="1"/>
</dbReference>
<dbReference type="InterPro" id="IPR027417">
    <property type="entry name" value="P-loop_NTPase"/>
</dbReference>
<dbReference type="SUPFAM" id="SSF52540">
    <property type="entry name" value="P-loop containing nucleoside triphosphate hydrolases"/>
    <property type="match status" value="1"/>
</dbReference>
<gene>
    <name evidence="5" type="primary">LOC117566172</name>
</gene>
<evidence type="ECO:0000256" key="2">
    <source>
        <dbReference type="ARBA" id="ARBA00022741"/>
    </source>
</evidence>
<dbReference type="GO" id="GO:0005525">
    <property type="term" value="F:GTP binding"/>
    <property type="evidence" value="ECO:0007669"/>
    <property type="project" value="InterPro"/>
</dbReference>
<dbReference type="SMART" id="SM00176">
    <property type="entry name" value="RAN"/>
    <property type="match status" value="1"/>
</dbReference>
<dbReference type="SMART" id="SM00173">
    <property type="entry name" value="RAS"/>
    <property type="match status" value="1"/>
</dbReference>
<accession>A0A6P8WD30</accession>
<dbReference type="GeneID" id="117566172"/>
<dbReference type="AlphaFoldDB" id="A0A6P8WD30"/>
<dbReference type="PRINTS" id="PR00449">
    <property type="entry name" value="RASTRNSFRMNG"/>
</dbReference>
<dbReference type="InterPro" id="IPR005225">
    <property type="entry name" value="Small_GTP-bd"/>
</dbReference>
<name>A0A6P8WD30_DROAB</name>
<dbReference type="GO" id="GO:0003924">
    <property type="term" value="F:GTPase activity"/>
    <property type="evidence" value="ECO:0007669"/>
    <property type="project" value="InterPro"/>
</dbReference>
<organism evidence="4 5">
    <name type="scientific">Drosophila albomicans</name>
    <name type="common">Fruit fly</name>
    <dbReference type="NCBI Taxonomy" id="7291"/>
    <lineage>
        <taxon>Eukaryota</taxon>
        <taxon>Metazoa</taxon>
        <taxon>Ecdysozoa</taxon>
        <taxon>Arthropoda</taxon>
        <taxon>Hexapoda</taxon>
        <taxon>Insecta</taxon>
        <taxon>Pterygota</taxon>
        <taxon>Neoptera</taxon>
        <taxon>Endopterygota</taxon>
        <taxon>Diptera</taxon>
        <taxon>Brachycera</taxon>
        <taxon>Muscomorpha</taxon>
        <taxon>Ephydroidea</taxon>
        <taxon>Drosophilidae</taxon>
        <taxon>Drosophila</taxon>
    </lineage>
</organism>
<evidence type="ECO:0000313" key="4">
    <source>
        <dbReference type="Proteomes" id="UP000515160"/>
    </source>
</evidence>
<sequence length="214" mass="24252">MGRSSTIKKASRFDVLLLGDSGVGKTSLLMRMMDEKSIELKKTSNTAGPECVVETMLPDTCIRLNICDILGQKCSIHLRTYYKNCQGALLVYDIQNRKSFERVQDWVFTLREEISSELVIALAGNKVDMENNRHVSKEEAIQFATAHNCLFLETSAMSNENVSYTFKAIVLALHNQQEERNKVAKNQVSSNEVDPDPEGRKKKRGRYFFPCSNC</sequence>
<dbReference type="PROSITE" id="PS51421">
    <property type="entry name" value="RAS"/>
    <property type="match status" value="1"/>
</dbReference>
<feature type="region of interest" description="Disordered" evidence="3">
    <location>
        <begin position="181"/>
        <end position="204"/>
    </location>
</feature>